<evidence type="ECO:0000259" key="6">
    <source>
        <dbReference type="Pfam" id="PF00496"/>
    </source>
</evidence>
<reference evidence="8" key="1">
    <citation type="journal article" date="2019" name="Int. J. Syst. Evol. Microbiol.">
        <title>The Global Catalogue of Microorganisms (GCM) 10K type strain sequencing project: providing services to taxonomists for standard genome sequencing and annotation.</title>
        <authorList>
            <consortium name="The Broad Institute Genomics Platform"/>
            <consortium name="The Broad Institute Genome Sequencing Center for Infectious Disease"/>
            <person name="Wu L."/>
            <person name="Ma J."/>
        </authorList>
    </citation>
    <scope>NUCLEOTIDE SEQUENCE [LARGE SCALE GENOMIC DNA]</scope>
    <source>
        <strain evidence="8">CCUG 56754</strain>
    </source>
</reference>
<dbReference type="Gene3D" id="3.10.105.10">
    <property type="entry name" value="Dipeptide-binding Protein, Domain 3"/>
    <property type="match status" value="1"/>
</dbReference>
<feature type="signal peptide" evidence="5">
    <location>
        <begin position="1"/>
        <end position="21"/>
    </location>
</feature>
<dbReference type="InterPro" id="IPR000914">
    <property type="entry name" value="SBP_5_dom"/>
</dbReference>
<dbReference type="SUPFAM" id="SSF53850">
    <property type="entry name" value="Periplasmic binding protein-like II"/>
    <property type="match status" value="1"/>
</dbReference>
<feature type="chain" id="PRO_5047147744" evidence="5">
    <location>
        <begin position="22"/>
        <end position="557"/>
    </location>
</feature>
<comment type="similarity">
    <text evidence="1">Belongs to the bacterial solute-binding protein 5 family.</text>
</comment>
<gene>
    <name evidence="7" type="ORF">ACFQ3N_10565</name>
</gene>
<dbReference type="Proteomes" id="UP001597040">
    <property type="component" value="Unassembled WGS sequence"/>
</dbReference>
<evidence type="ECO:0000256" key="1">
    <source>
        <dbReference type="ARBA" id="ARBA00005695"/>
    </source>
</evidence>
<dbReference type="Gene3D" id="3.90.76.10">
    <property type="entry name" value="Dipeptide-binding Protein, Domain 1"/>
    <property type="match status" value="1"/>
</dbReference>
<keyword evidence="3 5" id="KW-0732">Signal</keyword>
<comment type="caution">
    <text evidence="7">The sequence shown here is derived from an EMBL/GenBank/DDBJ whole genome shotgun (WGS) entry which is preliminary data.</text>
</comment>
<organism evidence="7 8">
    <name type="scientific">Virgibacillus byunsanensis</name>
    <dbReference type="NCBI Taxonomy" id="570945"/>
    <lineage>
        <taxon>Bacteria</taxon>
        <taxon>Bacillati</taxon>
        <taxon>Bacillota</taxon>
        <taxon>Bacilli</taxon>
        <taxon>Bacillales</taxon>
        <taxon>Bacillaceae</taxon>
        <taxon>Virgibacillus</taxon>
    </lineage>
</organism>
<evidence type="ECO:0000313" key="8">
    <source>
        <dbReference type="Proteomes" id="UP001597040"/>
    </source>
</evidence>
<evidence type="ECO:0000256" key="4">
    <source>
        <dbReference type="SAM" id="MobiDB-lite"/>
    </source>
</evidence>
<keyword evidence="8" id="KW-1185">Reference proteome</keyword>
<dbReference type="EMBL" id="JBHTKJ010000026">
    <property type="protein sequence ID" value="MFD1038828.1"/>
    <property type="molecule type" value="Genomic_DNA"/>
</dbReference>
<dbReference type="PANTHER" id="PTHR30290">
    <property type="entry name" value="PERIPLASMIC BINDING COMPONENT OF ABC TRANSPORTER"/>
    <property type="match status" value="1"/>
</dbReference>
<dbReference type="Gene3D" id="3.40.190.10">
    <property type="entry name" value="Periplasmic binding protein-like II"/>
    <property type="match status" value="1"/>
</dbReference>
<feature type="region of interest" description="Disordered" evidence="4">
    <location>
        <begin position="27"/>
        <end position="63"/>
    </location>
</feature>
<dbReference type="InterPro" id="IPR039424">
    <property type="entry name" value="SBP_5"/>
</dbReference>
<name>A0ABW3LKB8_9BACI</name>
<evidence type="ECO:0000256" key="2">
    <source>
        <dbReference type="ARBA" id="ARBA00022448"/>
    </source>
</evidence>
<dbReference type="RefSeq" id="WP_390362171.1">
    <property type="nucleotide sequence ID" value="NZ_JBHTKJ010000026.1"/>
</dbReference>
<proteinExistence type="inferred from homology"/>
<dbReference type="CDD" id="cd08493">
    <property type="entry name" value="PBP2_DppA_like"/>
    <property type="match status" value="1"/>
</dbReference>
<evidence type="ECO:0000256" key="5">
    <source>
        <dbReference type="SAM" id="SignalP"/>
    </source>
</evidence>
<dbReference type="InterPro" id="IPR030678">
    <property type="entry name" value="Peptide/Ni-bd"/>
</dbReference>
<dbReference type="Pfam" id="PF00496">
    <property type="entry name" value="SBP_bac_5"/>
    <property type="match status" value="1"/>
</dbReference>
<sequence>MKKRNLFALFALLFAIVIVFAACSDDANSDDSDDTTDQATEDTEGTEDDTEDTDSTDDSSGGKTLIFGRGADSIQLDPSKVTDGESIYVTNQIYDTLVRYEEENTEVKPALASEWETSDNGLVWTFQLRDDVTFHDGNPFTAEDVVFNFERWATSGEFIYYGYMFGATEDNLSGIIENVEATGDYEVQFTLTEPNAPFLQTLAMPPFGIASPEAVEEHGEDYFKNPVGTGAFVFDEWVPDDSITVTKNDDYFGEVAKVDEVIFRTIPDNGARFMELQAGSIDFMMGLNPQDIQTAEDDENLQIVRRPSMNVGYMAMNTSKEGPMSEQLVRQAINLAIDKDALVSLYEGIGKAAKNPIPPSLWGFNDDIEDYGYDTEEAKALLAESGYADGFDITLYTFANPRPYMPQPKFAAQAIQEMLKEVNINVEIVENDWDTHLTVTENGEHDMAFLGWTGDNGDPDNFLYVLLDKDNAKVGSAGNIAFYKDDEVHDLLKAAQTEMDQDKRTEYYMEAQELIHEDAPWFPIAHTTPPIAASQKVLNYLPHPTGSEPFNLIELDE</sequence>
<evidence type="ECO:0000256" key="3">
    <source>
        <dbReference type="ARBA" id="ARBA00022729"/>
    </source>
</evidence>
<feature type="domain" description="Solute-binding protein family 5" evidence="6">
    <location>
        <begin position="106"/>
        <end position="472"/>
    </location>
</feature>
<dbReference type="PROSITE" id="PS51257">
    <property type="entry name" value="PROKAR_LIPOPROTEIN"/>
    <property type="match status" value="1"/>
</dbReference>
<accession>A0ABW3LKB8</accession>
<dbReference type="PIRSF" id="PIRSF002741">
    <property type="entry name" value="MppA"/>
    <property type="match status" value="1"/>
</dbReference>
<dbReference type="PANTHER" id="PTHR30290:SF9">
    <property type="entry name" value="OLIGOPEPTIDE-BINDING PROTEIN APPA"/>
    <property type="match status" value="1"/>
</dbReference>
<keyword evidence="2" id="KW-0813">Transport</keyword>
<protein>
    <submittedName>
        <fullName evidence="7">ABC transporter substrate-binding protein</fullName>
    </submittedName>
</protein>
<evidence type="ECO:0000313" key="7">
    <source>
        <dbReference type="EMBL" id="MFD1038828.1"/>
    </source>
</evidence>
<feature type="compositionally biased region" description="Acidic residues" evidence="4">
    <location>
        <begin position="27"/>
        <end position="57"/>
    </location>
</feature>